<evidence type="ECO:0000256" key="1">
    <source>
        <dbReference type="SAM" id="MobiDB-lite"/>
    </source>
</evidence>
<proteinExistence type="predicted"/>
<reference evidence="2 3" key="1">
    <citation type="journal article" date="2018" name="Mol. Biol. Evol.">
        <title>Broad Genomic Sampling Reveals a Smut Pathogenic Ancestry of the Fungal Clade Ustilaginomycotina.</title>
        <authorList>
            <person name="Kijpornyongpan T."/>
            <person name="Mondo S.J."/>
            <person name="Barry K."/>
            <person name="Sandor L."/>
            <person name="Lee J."/>
            <person name="Lipzen A."/>
            <person name="Pangilinan J."/>
            <person name="LaButti K."/>
            <person name="Hainaut M."/>
            <person name="Henrissat B."/>
            <person name="Grigoriev I.V."/>
            <person name="Spatafora J.W."/>
            <person name="Aime M.C."/>
        </authorList>
    </citation>
    <scope>NUCLEOTIDE SEQUENCE [LARGE SCALE GENOMIC DNA]</scope>
    <source>
        <strain evidence="2 3">MCA 3882</strain>
    </source>
</reference>
<dbReference type="GeneID" id="37024131"/>
<accession>A0A316VGY6</accession>
<feature type="compositionally biased region" description="Basic and acidic residues" evidence="1">
    <location>
        <begin position="81"/>
        <end position="91"/>
    </location>
</feature>
<evidence type="ECO:0000313" key="2">
    <source>
        <dbReference type="EMBL" id="PWN35593.1"/>
    </source>
</evidence>
<evidence type="ECO:0000313" key="3">
    <source>
        <dbReference type="Proteomes" id="UP000245771"/>
    </source>
</evidence>
<keyword evidence="3" id="KW-1185">Reference proteome</keyword>
<protein>
    <submittedName>
        <fullName evidence="2">Uncharacterized protein</fullName>
    </submittedName>
</protein>
<name>A0A316VGY6_9BASI</name>
<feature type="compositionally biased region" description="Basic and acidic residues" evidence="1">
    <location>
        <begin position="49"/>
        <end position="58"/>
    </location>
</feature>
<feature type="compositionally biased region" description="Polar residues" evidence="1">
    <location>
        <begin position="29"/>
        <end position="42"/>
    </location>
</feature>
<sequence length="143" mass="15932">MDEGKQPLSQAEQKQMQAEQQIQQAEAETGTTNVPRQLNDGQEPQVLDPRFDRDDLRQGKPPPAVRKRHALRIRRKRKEKGKPLTKEEKAKATQGSAQTEVAEDEADMTDEEVELTDIESGGADDDDSNDKKPGLVSKILGKS</sequence>
<dbReference type="Proteomes" id="UP000245771">
    <property type="component" value="Unassembled WGS sequence"/>
</dbReference>
<dbReference type="InParanoid" id="A0A316VGY6"/>
<feature type="compositionally biased region" description="Basic residues" evidence="1">
    <location>
        <begin position="65"/>
        <end position="80"/>
    </location>
</feature>
<organism evidence="2 3">
    <name type="scientific">Meira miltonrushii</name>
    <dbReference type="NCBI Taxonomy" id="1280837"/>
    <lineage>
        <taxon>Eukaryota</taxon>
        <taxon>Fungi</taxon>
        <taxon>Dikarya</taxon>
        <taxon>Basidiomycota</taxon>
        <taxon>Ustilaginomycotina</taxon>
        <taxon>Exobasidiomycetes</taxon>
        <taxon>Exobasidiales</taxon>
        <taxon>Brachybasidiaceae</taxon>
        <taxon>Meira</taxon>
    </lineage>
</organism>
<dbReference type="OrthoDB" id="3365925at2759"/>
<feature type="compositionally biased region" description="Acidic residues" evidence="1">
    <location>
        <begin position="101"/>
        <end position="128"/>
    </location>
</feature>
<dbReference type="EMBL" id="KZ819603">
    <property type="protein sequence ID" value="PWN35593.1"/>
    <property type="molecule type" value="Genomic_DNA"/>
</dbReference>
<gene>
    <name evidence="2" type="ORF">FA14DRAFT_44431</name>
</gene>
<feature type="compositionally biased region" description="Low complexity" evidence="1">
    <location>
        <begin position="10"/>
        <end position="28"/>
    </location>
</feature>
<feature type="region of interest" description="Disordered" evidence="1">
    <location>
        <begin position="1"/>
        <end position="143"/>
    </location>
</feature>
<dbReference type="AlphaFoldDB" id="A0A316VGY6"/>
<dbReference type="RefSeq" id="XP_025355895.1">
    <property type="nucleotide sequence ID" value="XM_025502350.1"/>
</dbReference>